<sequence>MDTTANLIAIVDLAFKVIKYMNDVREGGKERSELHQQVLTVYDLLWNLKYEFESHDLDEESTWSKPIKPLFHPGGTVDQLKLVLEQVASKLILPTRNFKGTLKKLKWPFDKPEVQRILERLRSLTDSISLALSRANLQVGVDTNRDVKFLRHAVESAELESALKWISTLDFRVLQKTAQRRPLSGTGSWFLDNPQVRGWSNGRTRALWCHGIPGAGKTVLATALFQTLQEKHAHENVAVLIAYCSFDDAITHSSSNIVSSFLRQLIEKRGQMSQVIRELYIEHTKGGEPSRPSQERLVTAMSRELESFEKTFIIIDGLDELWENKQKVELLQTIESLHPLPQLLVTSRPVETIAKWFAESAREDRYRTRTDFEEEEYSHRRCNSCDEWHEQGEQDPANSSVQDQSDSNDMVESKDWTSVASYHCKNCARNACVTCYEKYDRCLGCNEPKDCFKWAWPGKVTITAHSEDLEQYILWRVDNNDNLKALLENARAKAYGLADIIVQRVQGESHKM</sequence>
<protein>
    <submittedName>
        <fullName evidence="1">Uncharacterized protein</fullName>
    </submittedName>
</protein>
<dbReference type="Proteomes" id="UP001153334">
    <property type="component" value="Unassembled WGS sequence"/>
</dbReference>
<proteinExistence type="predicted"/>
<dbReference type="EMBL" id="JAPESX010000087">
    <property type="protein sequence ID" value="KAJ8123413.1"/>
    <property type="molecule type" value="Genomic_DNA"/>
</dbReference>
<evidence type="ECO:0000313" key="2">
    <source>
        <dbReference type="Proteomes" id="UP001153334"/>
    </source>
</evidence>
<comment type="caution">
    <text evidence="1">The sequence shown here is derived from an EMBL/GenBank/DDBJ whole genome shotgun (WGS) entry which is preliminary data.</text>
</comment>
<reference evidence="1" key="1">
    <citation type="submission" date="2022-11" db="EMBL/GenBank/DDBJ databases">
        <title>Genome Sequence of Nemania bipapillata.</title>
        <authorList>
            <person name="Buettner E."/>
        </authorList>
    </citation>
    <scope>NUCLEOTIDE SEQUENCE</scope>
    <source>
        <strain evidence="1">CP14</strain>
    </source>
</reference>
<organism evidence="1 2">
    <name type="scientific">Nemania bipapillata</name>
    <dbReference type="NCBI Taxonomy" id="110536"/>
    <lineage>
        <taxon>Eukaryota</taxon>
        <taxon>Fungi</taxon>
        <taxon>Dikarya</taxon>
        <taxon>Ascomycota</taxon>
        <taxon>Pezizomycotina</taxon>
        <taxon>Sordariomycetes</taxon>
        <taxon>Xylariomycetidae</taxon>
        <taxon>Xylariales</taxon>
        <taxon>Xylariaceae</taxon>
        <taxon>Nemania</taxon>
    </lineage>
</organism>
<gene>
    <name evidence="1" type="ORF">ONZ43_g637</name>
</gene>
<accession>A0ACC2J7U2</accession>
<name>A0ACC2J7U2_9PEZI</name>
<keyword evidence="2" id="KW-1185">Reference proteome</keyword>
<evidence type="ECO:0000313" key="1">
    <source>
        <dbReference type="EMBL" id="KAJ8123413.1"/>
    </source>
</evidence>